<proteinExistence type="predicted"/>
<evidence type="ECO:0000256" key="1">
    <source>
        <dbReference type="SAM" id="MobiDB-lite"/>
    </source>
</evidence>
<organism evidence="2 3">
    <name type="scientific">Panagrolaimus superbus</name>
    <dbReference type="NCBI Taxonomy" id="310955"/>
    <lineage>
        <taxon>Eukaryota</taxon>
        <taxon>Metazoa</taxon>
        <taxon>Ecdysozoa</taxon>
        <taxon>Nematoda</taxon>
        <taxon>Chromadorea</taxon>
        <taxon>Rhabditida</taxon>
        <taxon>Tylenchina</taxon>
        <taxon>Panagrolaimomorpha</taxon>
        <taxon>Panagrolaimoidea</taxon>
        <taxon>Panagrolaimidae</taxon>
        <taxon>Panagrolaimus</taxon>
    </lineage>
</organism>
<evidence type="ECO:0000313" key="3">
    <source>
        <dbReference type="WBParaSite" id="PSU_v2.g13828.t1"/>
    </source>
</evidence>
<dbReference type="WBParaSite" id="PSU_v2.g13828.t1">
    <property type="protein sequence ID" value="PSU_v2.g13828.t1"/>
    <property type="gene ID" value="PSU_v2.g13828"/>
</dbReference>
<evidence type="ECO:0000313" key="2">
    <source>
        <dbReference type="Proteomes" id="UP000887577"/>
    </source>
</evidence>
<keyword evidence="2" id="KW-1185">Reference proteome</keyword>
<dbReference type="Proteomes" id="UP000887577">
    <property type="component" value="Unplaced"/>
</dbReference>
<accession>A0A914Y4X6</accession>
<name>A0A914Y4X6_9BILA</name>
<feature type="region of interest" description="Disordered" evidence="1">
    <location>
        <begin position="19"/>
        <end position="55"/>
    </location>
</feature>
<dbReference type="AlphaFoldDB" id="A0A914Y4X6"/>
<sequence>MKLIIGGYFRQATVFRQPQVSQQQDFNNIPAVPAPQPRKYRRNNTGTRAPRTRKNQSAAAIAAANAAVAVVVTTASSTDLIPIDSHQIQEMPVSTMSDTIVSSTGPIVMENIKNE</sequence>
<protein>
    <submittedName>
        <fullName evidence="3">Uncharacterized protein</fullName>
    </submittedName>
</protein>
<reference evidence="3" key="1">
    <citation type="submission" date="2022-11" db="UniProtKB">
        <authorList>
            <consortium name="WormBaseParasite"/>
        </authorList>
    </citation>
    <scope>IDENTIFICATION</scope>
</reference>